<dbReference type="InterPro" id="IPR051815">
    <property type="entry name" value="Molybdate_resp_trans_reg"/>
</dbReference>
<dbReference type="PANTHER" id="PTHR30432:SF1">
    <property type="entry name" value="DNA-BINDING TRANSCRIPTIONAL DUAL REGULATOR MODE"/>
    <property type="match status" value="1"/>
</dbReference>
<dbReference type="InterPro" id="IPR004606">
    <property type="entry name" value="Mop_domain"/>
</dbReference>
<dbReference type="SUPFAM" id="SSF50331">
    <property type="entry name" value="MOP-like"/>
    <property type="match status" value="2"/>
</dbReference>
<dbReference type="PIRSF" id="PIRSF005763">
    <property type="entry name" value="Txn_reg_ModE"/>
    <property type="match status" value="1"/>
</dbReference>
<dbReference type="PATRIC" id="fig|1116472.3.peg.1150"/>
<evidence type="ECO:0000256" key="6">
    <source>
        <dbReference type="PIRSR" id="PIRSR005763-1"/>
    </source>
</evidence>
<dbReference type="PROSITE" id="PS51866">
    <property type="entry name" value="MOP"/>
    <property type="match status" value="2"/>
</dbReference>
<dbReference type="GO" id="GO:0006355">
    <property type="term" value="P:regulation of DNA-templated transcription"/>
    <property type="evidence" value="ECO:0007669"/>
    <property type="project" value="InterPro"/>
</dbReference>
<dbReference type="GO" id="GO:0015689">
    <property type="term" value="P:molybdate ion transport"/>
    <property type="evidence" value="ECO:0007669"/>
    <property type="project" value="UniProtKB-UniRule"/>
</dbReference>
<organism evidence="8 9">
    <name type="scientific">Methyloglobulus morosus KoM1</name>
    <dbReference type="NCBI Taxonomy" id="1116472"/>
    <lineage>
        <taxon>Bacteria</taxon>
        <taxon>Pseudomonadati</taxon>
        <taxon>Pseudomonadota</taxon>
        <taxon>Gammaproteobacteria</taxon>
        <taxon>Methylococcales</taxon>
        <taxon>Methylococcaceae</taxon>
        <taxon>Methyloglobulus</taxon>
    </lineage>
</organism>
<evidence type="ECO:0000256" key="5">
    <source>
        <dbReference type="PIRNR" id="PIRNR005763"/>
    </source>
</evidence>
<keyword evidence="3 5" id="KW-0500">Molybdenum</keyword>
<feature type="domain" description="Mop" evidence="7">
    <location>
        <begin position="199"/>
        <end position="265"/>
    </location>
</feature>
<evidence type="ECO:0000256" key="4">
    <source>
        <dbReference type="ARBA" id="ARBA00022737"/>
    </source>
</evidence>
<keyword evidence="2 5" id="KW-0813">Transport</keyword>
<dbReference type="Proteomes" id="UP000017842">
    <property type="component" value="Unassembled WGS sequence"/>
</dbReference>
<accession>V5BI87</accession>
<evidence type="ECO:0000256" key="1">
    <source>
        <dbReference type="ARBA" id="ARBA00008110"/>
    </source>
</evidence>
<dbReference type="OrthoDB" id="9800709at2"/>
<dbReference type="EMBL" id="AYLO01000038">
    <property type="protein sequence ID" value="ESS73015.1"/>
    <property type="molecule type" value="Genomic_DNA"/>
</dbReference>
<gene>
    <name evidence="8" type="primary">modE</name>
    <name evidence="8" type="ORF">MGMO_39c00140</name>
</gene>
<dbReference type="eggNOG" id="COG3585">
    <property type="taxonomic scope" value="Bacteria"/>
</dbReference>
<protein>
    <submittedName>
        <fullName evidence="8">Molybdenum transport protein ModE</fullName>
    </submittedName>
</protein>
<dbReference type="InterPro" id="IPR036388">
    <property type="entry name" value="WH-like_DNA-bd_sf"/>
</dbReference>
<dbReference type="InterPro" id="IPR005116">
    <property type="entry name" value="Transp-assoc_OB_typ1"/>
</dbReference>
<dbReference type="SUPFAM" id="SSF46785">
    <property type="entry name" value="Winged helix' DNA-binding domain"/>
    <property type="match status" value="1"/>
</dbReference>
<dbReference type="InterPro" id="IPR036390">
    <property type="entry name" value="WH_DNA-bd_sf"/>
</dbReference>
<keyword evidence="9" id="KW-1185">Reference proteome</keyword>
<name>V5BI87_9GAMM</name>
<dbReference type="RefSeq" id="WP_023493997.1">
    <property type="nucleotide sequence ID" value="NZ_AYLO01000038.1"/>
</dbReference>
<dbReference type="STRING" id="1116472.MGMO_39c00140"/>
<comment type="similarity">
    <text evidence="1 5">Belongs to the ModE family.</text>
</comment>
<dbReference type="Pfam" id="PF03459">
    <property type="entry name" value="TOBE"/>
    <property type="match status" value="2"/>
</dbReference>
<feature type="domain" description="Mop" evidence="7">
    <location>
        <begin position="127"/>
        <end position="193"/>
    </location>
</feature>
<evidence type="ECO:0000256" key="2">
    <source>
        <dbReference type="ARBA" id="ARBA00022448"/>
    </source>
</evidence>
<evidence type="ECO:0000256" key="3">
    <source>
        <dbReference type="ARBA" id="ARBA00022505"/>
    </source>
</evidence>
<dbReference type="InterPro" id="IPR016462">
    <property type="entry name" value="ModE"/>
</dbReference>
<reference evidence="8 9" key="1">
    <citation type="journal article" date="2013" name="Genome Announc.">
        <title>Draft Genome Sequence of the Methanotrophic Gammaproteobacterium Methyloglobulus morosus DSM 22980 Strain KoM1.</title>
        <authorList>
            <person name="Poehlein A."/>
            <person name="Deutzmann J.S."/>
            <person name="Daniel R."/>
            <person name="Simeonova D.D."/>
        </authorList>
    </citation>
    <scope>NUCLEOTIDE SEQUENCE [LARGE SCALE GENOMIC DNA]</scope>
    <source>
        <strain evidence="8 9">KoM1</strain>
    </source>
</reference>
<dbReference type="AlphaFoldDB" id="V5BI87"/>
<dbReference type="Gene3D" id="1.10.10.10">
    <property type="entry name" value="Winged helix-like DNA-binding domain superfamily/Winged helix DNA-binding domain"/>
    <property type="match status" value="1"/>
</dbReference>
<proteinExistence type="inferred from homology"/>
<feature type="region of interest" description="Required for dimer formation and molybdate binding" evidence="6">
    <location>
        <begin position="128"/>
        <end position="136"/>
    </location>
</feature>
<dbReference type="Gene3D" id="2.40.50.100">
    <property type="match status" value="2"/>
</dbReference>
<evidence type="ECO:0000259" key="7">
    <source>
        <dbReference type="PROSITE" id="PS51866"/>
    </source>
</evidence>
<dbReference type="InterPro" id="IPR008995">
    <property type="entry name" value="Mo/tungstate-bd_C_term_dom"/>
</dbReference>
<keyword evidence="4" id="KW-0677">Repeat</keyword>
<sequence length="267" mass="28843">MTLLSDTNKSWIEGELRLSGIDYRMIVLLKAIAETGSISQAARECGLSYKGAWQIIERANSCAPKILVSTATGGSKGGGTCLTETGRGLLDLYTNLETKHQEFLNRLNFSLLDDPDTRLLLQRLAVKTSSINQLFGSVVAICPGAVNAEVDIKLSENLDIKVTLSLSALSDLDLKIGMDVVLLINSTEIIITSDADKSRYSASNCLPCTVIRVHLDEVNAEICVLLPNGETLTSLITIESAKSMKLIKDTSAWLLFKSNAPVIGVKI</sequence>
<evidence type="ECO:0000313" key="9">
    <source>
        <dbReference type="Proteomes" id="UP000017842"/>
    </source>
</evidence>
<evidence type="ECO:0000313" key="8">
    <source>
        <dbReference type="EMBL" id="ESS73015.1"/>
    </source>
</evidence>
<dbReference type="PANTHER" id="PTHR30432">
    <property type="entry name" value="TRANSCRIPTIONAL REGULATOR MODE"/>
    <property type="match status" value="1"/>
</dbReference>
<dbReference type="GO" id="GO:0030151">
    <property type="term" value="F:molybdenum ion binding"/>
    <property type="evidence" value="ECO:0007669"/>
    <property type="project" value="UniProtKB-UniRule"/>
</dbReference>
<comment type="caution">
    <text evidence="8">The sequence shown here is derived from an EMBL/GenBank/DDBJ whole genome shotgun (WGS) entry which is preliminary data.</text>
</comment>
<dbReference type="eggNOG" id="COG2005">
    <property type="taxonomic scope" value="Bacteria"/>
</dbReference>